<dbReference type="InterPro" id="IPR000182">
    <property type="entry name" value="GNAT_dom"/>
</dbReference>
<dbReference type="PANTHER" id="PTHR10545:SF63">
    <property type="entry name" value="SPERMIDINE_SPERMINE N(1)-ACETYLTRANSFERASE-LIKE PROTEIN 1"/>
    <property type="match status" value="1"/>
</dbReference>
<protein>
    <recommendedName>
        <fullName evidence="4">N-acetyltransferase domain-containing protein</fullName>
    </recommendedName>
</protein>
<reference evidence="5" key="2">
    <citation type="submission" date="2025-09" db="UniProtKB">
        <authorList>
            <consortium name="Ensembl"/>
        </authorList>
    </citation>
    <scope>IDENTIFICATION</scope>
</reference>
<sequence length="167" mass="19486">KISLSLRAAKIITNFIALNRELFNYNEVTEQTLILISDLLQDGFGEHPFYYCLVAEVQNEEQIERSYTVGYAMYYFTYDPRIGKLLYLEDFYIMEPYQGLGIGSEILKILSQTALETNCSCMQFLVVIWNQPSVEYYMRCGASDLSTEEGWHLFRFNEETLLRMAAE</sequence>
<dbReference type="PROSITE" id="PS51186">
    <property type="entry name" value="GNAT"/>
    <property type="match status" value="1"/>
</dbReference>
<dbReference type="FunFam" id="3.40.630.30:FF:000064">
    <property type="entry name" value="GNAT family acetyltransferase"/>
    <property type="match status" value="1"/>
</dbReference>
<dbReference type="GO" id="GO:0004145">
    <property type="term" value="F:diamine N-acetyltransferase activity"/>
    <property type="evidence" value="ECO:0007669"/>
    <property type="project" value="TreeGrafter"/>
</dbReference>
<organism evidence="5 6">
    <name type="scientific">Dromaius novaehollandiae</name>
    <name type="common">Emu</name>
    <dbReference type="NCBI Taxonomy" id="8790"/>
    <lineage>
        <taxon>Eukaryota</taxon>
        <taxon>Metazoa</taxon>
        <taxon>Chordata</taxon>
        <taxon>Craniata</taxon>
        <taxon>Vertebrata</taxon>
        <taxon>Euteleostomi</taxon>
        <taxon>Archelosauria</taxon>
        <taxon>Archosauria</taxon>
        <taxon>Dinosauria</taxon>
        <taxon>Saurischia</taxon>
        <taxon>Theropoda</taxon>
        <taxon>Coelurosauria</taxon>
        <taxon>Aves</taxon>
        <taxon>Palaeognathae</taxon>
        <taxon>Casuariiformes</taxon>
        <taxon>Dromaiidae</taxon>
        <taxon>Dromaius</taxon>
    </lineage>
</organism>
<dbReference type="Pfam" id="PF00583">
    <property type="entry name" value="Acetyltransf_1"/>
    <property type="match status" value="1"/>
</dbReference>
<evidence type="ECO:0000313" key="5">
    <source>
        <dbReference type="Ensembl" id="ENSDNVP00000000650.1"/>
    </source>
</evidence>
<comment type="similarity">
    <text evidence="1">Belongs to the acetyltransferase family.</text>
</comment>
<dbReference type="UniPathway" id="UPA00188">
    <property type="reaction ID" value="UER00363"/>
</dbReference>
<dbReference type="CDD" id="cd04301">
    <property type="entry name" value="NAT_SF"/>
    <property type="match status" value="1"/>
</dbReference>
<evidence type="ECO:0000256" key="2">
    <source>
        <dbReference type="ARBA" id="ARBA00022679"/>
    </source>
</evidence>
<name>A0A8C4IZ38_DRONO</name>
<dbReference type="GO" id="GO:0009447">
    <property type="term" value="P:putrescine catabolic process"/>
    <property type="evidence" value="ECO:0007669"/>
    <property type="project" value="UniProtKB-UniPathway"/>
</dbReference>
<keyword evidence="3" id="KW-0012">Acyltransferase</keyword>
<dbReference type="AlphaFoldDB" id="A0A8C4IZ38"/>
<evidence type="ECO:0000256" key="1">
    <source>
        <dbReference type="ARBA" id="ARBA00008694"/>
    </source>
</evidence>
<dbReference type="InterPro" id="IPR051016">
    <property type="entry name" value="Diverse_Substrate_AcTransf"/>
</dbReference>
<reference evidence="5" key="1">
    <citation type="submission" date="2025-08" db="UniProtKB">
        <authorList>
            <consortium name="Ensembl"/>
        </authorList>
    </citation>
    <scope>IDENTIFICATION</scope>
</reference>
<evidence type="ECO:0000256" key="3">
    <source>
        <dbReference type="ARBA" id="ARBA00023315"/>
    </source>
</evidence>
<dbReference type="GO" id="GO:0019809">
    <property type="term" value="F:spermidine binding"/>
    <property type="evidence" value="ECO:0007669"/>
    <property type="project" value="TreeGrafter"/>
</dbReference>
<proteinExistence type="inferred from homology"/>
<dbReference type="SUPFAM" id="SSF55729">
    <property type="entry name" value="Acyl-CoA N-acyltransferases (Nat)"/>
    <property type="match status" value="1"/>
</dbReference>
<keyword evidence="2" id="KW-0808">Transferase</keyword>
<dbReference type="GO" id="GO:0032918">
    <property type="term" value="P:spermidine acetylation"/>
    <property type="evidence" value="ECO:0007669"/>
    <property type="project" value="TreeGrafter"/>
</dbReference>
<dbReference type="PANTHER" id="PTHR10545">
    <property type="entry name" value="DIAMINE N-ACETYLTRANSFERASE"/>
    <property type="match status" value="1"/>
</dbReference>
<evidence type="ECO:0000313" key="6">
    <source>
        <dbReference type="Proteomes" id="UP000694423"/>
    </source>
</evidence>
<evidence type="ECO:0000259" key="4">
    <source>
        <dbReference type="PROSITE" id="PS51186"/>
    </source>
</evidence>
<accession>A0A8C4IZ38</accession>
<keyword evidence="6" id="KW-1185">Reference proteome</keyword>
<dbReference type="InterPro" id="IPR016181">
    <property type="entry name" value="Acyl_CoA_acyltransferase"/>
</dbReference>
<dbReference type="Gene3D" id="3.40.630.30">
    <property type="match status" value="1"/>
</dbReference>
<feature type="domain" description="N-acetyltransferase" evidence="4">
    <location>
        <begin position="23"/>
        <end position="167"/>
    </location>
</feature>
<dbReference type="Proteomes" id="UP000694423">
    <property type="component" value="Unplaced"/>
</dbReference>
<dbReference type="Ensembl" id="ENSDNVT00000000798.1">
    <property type="protein sequence ID" value="ENSDNVP00000000650.1"/>
    <property type="gene ID" value="ENSDNVG00000000498.1"/>
</dbReference>